<gene>
    <name evidence="3" type="ORF">NCTC10718_01825</name>
</gene>
<evidence type="ECO:0000259" key="2">
    <source>
        <dbReference type="Pfam" id="PF05707"/>
    </source>
</evidence>
<dbReference type="InterPro" id="IPR008900">
    <property type="entry name" value="Zot_N"/>
</dbReference>
<reference evidence="3 4" key="1">
    <citation type="submission" date="2018-06" db="EMBL/GenBank/DDBJ databases">
        <authorList>
            <consortium name="Pathogen Informatics"/>
            <person name="Doyle S."/>
        </authorList>
    </citation>
    <scope>NUCLEOTIDE SEQUENCE [LARGE SCALE GENOMIC DNA]</scope>
    <source>
        <strain evidence="3 4">NCTC10718</strain>
    </source>
</reference>
<keyword evidence="1" id="KW-0812">Transmembrane</keyword>
<dbReference type="InterPro" id="IPR027417">
    <property type="entry name" value="P-loop_NTPase"/>
</dbReference>
<dbReference type="Proteomes" id="UP000254332">
    <property type="component" value="Unassembled WGS sequence"/>
</dbReference>
<feature type="transmembrane region" description="Helical" evidence="1">
    <location>
        <begin position="254"/>
        <end position="271"/>
    </location>
</feature>
<protein>
    <submittedName>
        <fullName evidence="3">Zonula occludens toxin</fullName>
    </submittedName>
</protein>
<name>A0A379QXT6_SALER</name>
<organism evidence="3 4">
    <name type="scientific">Salmonella enterica</name>
    <name type="common">Salmonella choleraesuis</name>
    <dbReference type="NCBI Taxonomy" id="28901"/>
    <lineage>
        <taxon>Bacteria</taxon>
        <taxon>Pseudomonadati</taxon>
        <taxon>Pseudomonadota</taxon>
        <taxon>Gammaproteobacteria</taxon>
        <taxon>Enterobacterales</taxon>
        <taxon>Enterobacteriaceae</taxon>
        <taxon>Salmonella</taxon>
    </lineage>
</organism>
<evidence type="ECO:0000313" key="3">
    <source>
        <dbReference type="EMBL" id="SUF69070.1"/>
    </source>
</evidence>
<keyword evidence="1" id="KW-0472">Membrane</keyword>
<accession>A0A379QXT6</accession>
<dbReference type="Gene3D" id="3.40.50.300">
    <property type="entry name" value="P-loop containing nucleotide triphosphate hydrolases"/>
    <property type="match status" value="1"/>
</dbReference>
<dbReference type="Pfam" id="PF05707">
    <property type="entry name" value="Zot"/>
    <property type="match status" value="1"/>
</dbReference>
<dbReference type="EMBL" id="UGWQ01000001">
    <property type="protein sequence ID" value="SUF69070.1"/>
    <property type="molecule type" value="Genomic_DNA"/>
</dbReference>
<proteinExistence type="predicted"/>
<evidence type="ECO:0000256" key="1">
    <source>
        <dbReference type="SAM" id="Phobius"/>
    </source>
</evidence>
<sequence>MAVYFVTGKLGSGKTLIAVGKVQDKIVSGCKVASNLDLKLWNLPRVGRMAKTPNVMRIPDKPDIDDLLMLGRGNDSYDENKNGLLVLDECGTWFNSRSWGDKSRQPVIDWFLHARKLGWDIIFLVQDISIVDKQARLALAEHVVYCRRLDRITIPFVGALFSIVTGNKIPLPKVHMGIVKYGDSQNAIVVDRWIYTGRDLYTSYDTKQAFSDSYPHGVFTYIPPYLTHGQFAVKWSIKNIMRLTKIYFRRTNRLFIMFSFLALGVSAGMFWQSNHHDKQASVTVSQRVKNASGKTLPELFISSFSQYGGEFSYQLSDGKQGVYNPSDLIANGYEITVFSPCRIVIKRDSYLQVVTCK</sequence>
<dbReference type="AlphaFoldDB" id="A0A379QXT6"/>
<evidence type="ECO:0000313" key="4">
    <source>
        <dbReference type="Proteomes" id="UP000254332"/>
    </source>
</evidence>
<keyword evidence="1" id="KW-1133">Transmembrane helix</keyword>
<feature type="domain" description="Zona occludens toxin N-terminal" evidence="2">
    <location>
        <begin position="2"/>
        <end position="185"/>
    </location>
</feature>